<dbReference type="AlphaFoldDB" id="A0A0F9K398"/>
<proteinExistence type="predicted"/>
<comment type="caution">
    <text evidence="1">The sequence shown here is derived from an EMBL/GenBank/DDBJ whole genome shotgun (WGS) entry which is preliminary data.</text>
</comment>
<evidence type="ECO:0000313" key="1">
    <source>
        <dbReference type="EMBL" id="KKM16608.1"/>
    </source>
</evidence>
<protein>
    <submittedName>
        <fullName evidence="1">Uncharacterized protein</fullName>
    </submittedName>
</protein>
<gene>
    <name evidence="1" type="ORF">LCGC14_1684170</name>
</gene>
<sequence length="37" mass="4119">PGKKKDSITILPSSEKDGIVIGDFIGEETKEKLRKNF</sequence>
<accession>A0A0F9K398</accession>
<reference evidence="1" key="1">
    <citation type="journal article" date="2015" name="Nature">
        <title>Complex archaea that bridge the gap between prokaryotes and eukaryotes.</title>
        <authorList>
            <person name="Spang A."/>
            <person name="Saw J.H."/>
            <person name="Jorgensen S.L."/>
            <person name="Zaremba-Niedzwiedzka K."/>
            <person name="Martijn J."/>
            <person name="Lind A.E."/>
            <person name="van Eijk R."/>
            <person name="Schleper C."/>
            <person name="Guy L."/>
            <person name="Ettema T.J."/>
        </authorList>
    </citation>
    <scope>NUCLEOTIDE SEQUENCE</scope>
</reference>
<feature type="non-terminal residue" evidence="1">
    <location>
        <position position="1"/>
    </location>
</feature>
<name>A0A0F9K398_9ZZZZ</name>
<organism evidence="1">
    <name type="scientific">marine sediment metagenome</name>
    <dbReference type="NCBI Taxonomy" id="412755"/>
    <lineage>
        <taxon>unclassified sequences</taxon>
        <taxon>metagenomes</taxon>
        <taxon>ecological metagenomes</taxon>
    </lineage>
</organism>
<dbReference type="EMBL" id="LAZR01014637">
    <property type="protein sequence ID" value="KKM16608.1"/>
    <property type="molecule type" value="Genomic_DNA"/>
</dbReference>